<protein>
    <submittedName>
        <fullName evidence="4">Sulfofructose kinase</fullName>
    </submittedName>
</protein>
<evidence type="ECO:0000259" key="3">
    <source>
        <dbReference type="Pfam" id="PF00294"/>
    </source>
</evidence>
<dbReference type="InterPro" id="IPR002139">
    <property type="entry name" value="Ribo/fructo_kinase"/>
</dbReference>
<dbReference type="PANTHER" id="PTHR10584">
    <property type="entry name" value="SUGAR KINASE"/>
    <property type="match status" value="1"/>
</dbReference>
<dbReference type="AlphaFoldDB" id="A0A4R1NTN1"/>
<sequence length="295" mass="30834">MSKVLCVGAAVVDFVFHLETLPRLPEKYGTDEADIVGGGCAANAAVAIARLGGEAFLGARLGDDSIGDLILADLEREGVDVTNVTRTKGAKSSYSSVLLDAQGERQIVNFRGAGLVLATDWFQNLEEIGAVLTDTRRVDAAMDALQLAAGRGIPGVLDGEAPIDPVLMSAASHVALSMQGLRDLNPNADIEDALLAISKVHDCWACVTDGADGVWFTDGDAVRHVPAFNISPVDTLGAGDVWHGIFALMLAEGMGEEEAIRYANGAAALKCMTKGGRAGAPSRAALEDFLKEKTQ</sequence>
<keyword evidence="2 4" id="KW-0418">Kinase</keyword>
<dbReference type="PANTHER" id="PTHR10584:SF157">
    <property type="entry name" value="SULFOFRUCTOSE KINASE"/>
    <property type="match status" value="1"/>
</dbReference>
<dbReference type="RefSeq" id="WP_132858495.1">
    <property type="nucleotide sequence ID" value="NZ_SMGR01000001.1"/>
</dbReference>
<evidence type="ECO:0000256" key="1">
    <source>
        <dbReference type="ARBA" id="ARBA00022679"/>
    </source>
</evidence>
<reference evidence="4 5" key="1">
    <citation type="submission" date="2019-03" db="EMBL/GenBank/DDBJ databases">
        <title>Genomic Encyclopedia of Archaeal and Bacterial Type Strains, Phase II (KMG-II): from individual species to whole genera.</title>
        <authorList>
            <person name="Goeker M."/>
        </authorList>
    </citation>
    <scope>NUCLEOTIDE SEQUENCE [LARGE SCALE GENOMIC DNA]</scope>
    <source>
        <strain evidence="4 5">DSM 26433</strain>
    </source>
</reference>
<evidence type="ECO:0000313" key="4">
    <source>
        <dbReference type="EMBL" id="TCL08362.1"/>
    </source>
</evidence>
<dbReference type="Pfam" id="PF00294">
    <property type="entry name" value="PfkB"/>
    <property type="match status" value="1"/>
</dbReference>
<dbReference type="GO" id="GO:0016301">
    <property type="term" value="F:kinase activity"/>
    <property type="evidence" value="ECO:0007669"/>
    <property type="project" value="UniProtKB-KW"/>
</dbReference>
<dbReference type="SUPFAM" id="SSF53613">
    <property type="entry name" value="Ribokinase-like"/>
    <property type="match status" value="1"/>
</dbReference>
<dbReference type="EMBL" id="SMGR01000001">
    <property type="protein sequence ID" value="TCL08362.1"/>
    <property type="molecule type" value="Genomic_DNA"/>
</dbReference>
<dbReference type="Proteomes" id="UP000295673">
    <property type="component" value="Unassembled WGS sequence"/>
</dbReference>
<dbReference type="GO" id="GO:0006796">
    <property type="term" value="P:phosphate-containing compound metabolic process"/>
    <property type="evidence" value="ECO:0007669"/>
    <property type="project" value="UniProtKB-ARBA"/>
</dbReference>
<dbReference type="PRINTS" id="PR00990">
    <property type="entry name" value="RIBOKINASE"/>
</dbReference>
<dbReference type="InterPro" id="IPR011611">
    <property type="entry name" value="PfkB_dom"/>
</dbReference>
<evidence type="ECO:0000256" key="2">
    <source>
        <dbReference type="ARBA" id="ARBA00022777"/>
    </source>
</evidence>
<proteinExistence type="predicted"/>
<keyword evidence="1" id="KW-0808">Transferase</keyword>
<dbReference type="OrthoDB" id="9795789at2"/>
<organism evidence="4 5">
    <name type="scientific">Shimia isoporae</name>
    <dbReference type="NCBI Taxonomy" id="647720"/>
    <lineage>
        <taxon>Bacteria</taxon>
        <taxon>Pseudomonadati</taxon>
        <taxon>Pseudomonadota</taxon>
        <taxon>Alphaproteobacteria</taxon>
        <taxon>Rhodobacterales</taxon>
        <taxon>Roseobacteraceae</taxon>
    </lineage>
</organism>
<feature type="domain" description="Carbohydrate kinase PfkB" evidence="3">
    <location>
        <begin position="1"/>
        <end position="282"/>
    </location>
</feature>
<dbReference type="Gene3D" id="3.40.1190.20">
    <property type="match status" value="1"/>
</dbReference>
<dbReference type="GO" id="GO:0005829">
    <property type="term" value="C:cytosol"/>
    <property type="evidence" value="ECO:0007669"/>
    <property type="project" value="TreeGrafter"/>
</dbReference>
<dbReference type="InterPro" id="IPR029056">
    <property type="entry name" value="Ribokinase-like"/>
</dbReference>
<evidence type="ECO:0000313" key="5">
    <source>
        <dbReference type="Proteomes" id="UP000295673"/>
    </source>
</evidence>
<name>A0A4R1NTN1_9RHOB</name>
<comment type="caution">
    <text evidence="4">The sequence shown here is derived from an EMBL/GenBank/DDBJ whole genome shotgun (WGS) entry which is preliminary data.</text>
</comment>
<gene>
    <name evidence="4" type="ORF">BXY66_0399</name>
</gene>
<accession>A0A4R1NTN1</accession>
<keyword evidence="5" id="KW-1185">Reference proteome</keyword>